<keyword evidence="2" id="KW-1185">Reference proteome</keyword>
<proteinExistence type="predicted"/>
<organism evidence="1 2">
    <name type="scientific">Alligator mississippiensis</name>
    <name type="common">American alligator</name>
    <dbReference type="NCBI Taxonomy" id="8496"/>
    <lineage>
        <taxon>Eukaryota</taxon>
        <taxon>Metazoa</taxon>
        <taxon>Chordata</taxon>
        <taxon>Craniata</taxon>
        <taxon>Vertebrata</taxon>
        <taxon>Euteleostomi</taxon>
        <taxon>Archelosauria</taxon>
        <taxon>Archosauria</taxon>
        <taxon>Crocodylia</taxon>
        <taxon>Alligatoridae</taxon>
        <taxon>Alligatorinae</taxon>
        <taxon>Alligator</taxon>
    </lineage>
</organism>
<name>A0A151MNF3_ALLMI</name>
<evidence type="ECO:0000313" key="1">
    <source>
        <dbReference type="EMBL" id="KYO25930.1"/>
    </source>
</evidence>
<dbReference type="AlphaFoldDB" id="A0A151MNF3"/>
<sequence length="68" mass="7688">MEESWKRILYLQGLPRLEEALKMGWPLKDTGINHCPICGTIVSKEGNNKHAHYILMSAVGLGLKVVWI</sequence>
<protein>
    <submittedName>
        <fullName evidence="1">Uncharacterized protein</fullName>
    </submittedName>
</protein>
<accession>A0A151MNF3</accession>
<comment type="caution">
    <text evidence="1">The sequence shown here is derived from an EMBL/GenBank/DDBJ whole genome shotgun (WGS) entry which is preliminary data.</text>
</comment>
<dbReference type="Proteomes" id="UP000050525">
    <property type="component" value="Unassembled WGS sequence"/>
</dbReference>
<reference evidence="1 2" key="1">
    <citation type="journal article" date="2012" name="Genome Biol.">
        <title>Sequencing three crocodilian genomes to illuminate the evolution of archosaurs and amniotes.</title>
        <authorList>
            <person name="St John J.A."/>
            <person name="Braun E.L."/>
            <person name="Isberg S.R."/>
            <person name="Miles L.G."/>
            <person name="Chong A.Y."/>
            <person name="Gongora J."/>
            <person name="Dalzell P."/>
            <person name="Moran C."/>
            <person name="Bed'hom B."/>
            <person name="Abzhanov A."/>
            <person name="Burgess S.C."/>
            <person name="Cooksey A.M."/>
            <person name="Castoe T.A."/>
            <person name="Crawford N.G."/>
            <person name="Densmore L.D."/>
            <person name="Drew J.C."/>
            <person name="Edwards S.V."/>
            <person name="Faircloth B.C."/>
            <person name="Fujita M.K."/>
            <person name="Greenwold M.J."/>
            <person name="Hoffmann F.G."/>
            <person name="Howard J.M."/>
            <person name="Iguchi T."/>
            <person name="Janes D.E."/>
            <person name="Khan S.Y."/>
            <person name="Kohno S."/>
            <person name="de Koning A.J."/>
            <person name="Lance S.L."/>
            <person name="McCarthy F.M."/>
            <person name="McCormack J.E."/>
            <person name="Merchant M.E."/>
            <person name="Peterson D.G."/>
            <person name="Pollock D.D."/>
            <person name="Pourmand N."/>
            <person name="Raney B.J."/>
            <person name="Roessler K.A."/>
            <person name="Sanford J.R."/>
            <person name="Sawyer R.H."/>
            <person name="Schmidt C.J."/>
            <person name="Triplett E.W."/>
            <person name="Tuberville T.D."/>
            <person name="Venegas-Anaya M."/>
            <person name="Howard J.T."/>
            <person name="Jarvis E.D."/>
            <person name="Guillette L.J.Jr."/>
            <person name="Glenn T.C."/>
            <person name="Green R.E."/>
            <person name="Ray D.A."/>
        </authorList>
    </citation>
    <scope>NUCLEOTIDE SEQUENCE [LARGE SCALE GENOMIC DNA]</scope>
    <source>
        <strain evidence="1">KSC_2009_1</strain>
    </source>
</reference>
<evidence type="ECO:0000313" key="2">
    <source>
        <dbReference type="Proteomes" id="UP000050525"/>
    </source>
</evidence>
<gene>
    <name evidence="1" type="ORF">Y1Q_0003718</name>
</gene>
<dbReference type="EMBL" id="AKHW03005657">
    <property type="protein sequence ID" value="KYO25930.1"/>
    <property type="molecule type" value="Genomic_DNA"/>
</dbReference>